<dbReference type="Gene3D" id="3.40.640.10">
    <property type="entry name" value="Type I PLP-dependent aspartate aminotransferase-like (Major domain)"/>
    <property type="match status" value="1"/>
</dbReference>
<keyword evidence="3" id="KW-0032">Aminotransferase</keyword>
<dbReference type="EMBL" id="WNXC01000001">
    <property type="protein sequence ID" value="MBB2147992.1"/>
    <property type="molecule type" value="Genomic_DNA"/>
</dbReference>
<keyword evidence="4" id="KW-1185">Reference proteome</keyword>
<dbReference type="Proteomes" id="UP000636110">
    <property type="component" value="Unassembled WGS sequence"/>
</dbReference>
<gene>
    <name evidence="3" type="ORF">GM920_03605</name>
</gene>
<dbReference type="Gene3D" id="3.90.1150.10">
    <property type="entry name" value="Aspartate Aminotransferase, domain 1"/>
    <property type="match status" value="1"/>
</dbReference>
<keyword evidence="1" id="KW-0663">Pyridoxal phosphate</keyword>
<dbReference type="SUPFAM" id="SSF53383">
    <property type="entry name" value="PLP-dependent transferases"/>
    <property type="match status" value="1"/>
</dbReference>
<feature type="domain" description="Aminotransferase class V" evidence="2">
    <location>
        <begin position="47"/>
        <end position="350"/>
    </location>
</feature>
<dbReference type="InterPro" id="IPR015422">
    <property type="entry name" value="PyrdxlP-dep_Trfase_small"/>
</dbReference>
<evidence type="ECO:0000256" key="1">
    <source>
        <dbReference type="ARBA" id="ARBA00022898"/>
    </source>
</evidence>
<evidence type="ECO:0000313" key="4">
    <source>
        <dbReference type="Proteomes" id="UP000636110"/>
    </source>
</evidence>
<dbReference type="InterPro" id="IPR015424">
    <property type="entry name" value="PyrdxlP-dep_Trfase"/>
</dbReference>
<evidence type="ECO:0000313" key="3">
    <source>
        <dbReference type="EMBL" id="MBB2147992.1"/>
    </source>
</evidence>
<dbReference type="Pfam" id="PF00266">
    <property type="entry name" value="Aminotran_5"/>
    <property type="match status" value="1"/>
</dbReference>
<dbReference type="RefSeq" id="WP_182953490.1">
    <property type="nucleotide sequence ID" value="NZ_WNXC01000001.1"/>
</dbReference>
<dbReference type="InterPro" id="IPR000192">
    <property type="entry name" value="Aminotrans_V_dom"/>
</dbReference>
<protein>
    <submittedName>
        <fullName evidence="3">Aminotransferase class V-fold PLP-dependent enzyme</fullName>
    </submittedName>
</protein>
<organism evidence="3 4">
    <name type="scientific">Pedobacter gandavensis</name>
    <dbReference type="NCBI Taxonomy" id="2679963"/>
    <lineage>
        <taxon>Bacteria</taxon>
        <taxon>Pseudomonadati</taxon>
        <taxon>Bacteroidota</taxon>
        <taxon>Sphingobacteriia</taxon>
        <taxon>Sphingobacteriales</taxon>
        <taxon>Sphingobacteriaceae</taxon>
        <taxon>Pedobacter</taxon>
    </lineage>
</organism>
<accession>A0ABR6ERW2</accession>
<dbReference type="InterPro" id="IPR015421">
    <property type="entry name" value="PyrdxlP-dep_Trfase_major"/>
</dbReference>
<dbReference type="GO" id="GO:0008483">
    <property type="term" value="F:transaminase activity"/>
    <property type="evidence" value="ECO:0007669"/>
    <property type="project" value="UniProtKB-KW"/>
</dbReference>
<name>A0ABR6ERW2_9SPHI</name>
<reference evidence="3 4" key="1">
    <citation type="submission" date="2019-11" db="EMBL/GenBank/DDBJ databases">
        <title>Description of Pedobacter sp. LMG 31462T.</title>
        <authorList>
            <person name="Carlier A."/>
            <person name="Qi S."/>
            <person name="Vandamme P."/>
        </authorList>
    </citation>
    <scope>NUCLEOTIDE SEQUENCE [LARGE SCALE GENOMIC DNA]</scope>
    <source>
        <strain evidence="3 4">LMG 31462</strain>
    </source>
</reference>
<evidence type="ECO:0000259" key="2">
    <source>
        <dbReference type="Pfam" id="PF00266"/>
    </source>
</evidence>
<comment type="caution">
    <text evidence="3">The sequence shown here is derived from an EMBL/GenBank/DDBJ whole genome shotgun (WGS) entry which is preliminary data.</text>
</comment>
<sequence length="358" mass="40102">MSFTAAFPLLEDCTYLNTASSGLLSTSILAWRKLHDEDFFHGGSNFRLQQREFLQDVREHVARFFHSKVDNTFLVQNLSIGFNTFLDGLSADHKFLLVASDYPSVNYPVESRGFSCDYALADAQLEQNILAKMAEFKPTILALSLVQYTNGIKIDLNFLKRLKESYPNLLIVGDGTQFCGTSAFNFETSGLDVLISSGYKWMLSGYGNGFVLLKDQVSQHLYQERISYPLPTESFLKDRSFLSLCFEPGHLDTLSFGTLKQSILLLESVGNDFIAERLQLIGGMAKKALTERGLLTPSVVGREAHSTIFNIPTSAELFKKLQAANIIVTPRGDGLRLSFHFFNTEADLQKLLQVLDQD</sequence>
<keyword evidence="3" id="KW-0808">Transferase</keyword>
<proteinExistence type="predicted"/>